<feature type="compositionally biased region" description="Basic residues" evidence="1">
    <location>
        <begin position="1"/>
        <end position="13"/>
    </location>
</feature>
<keyword evidence="3" id="KW-1185">Reference proteome</keyword>
<comment type="caution">
    <text evidence="2">The sequence shown here is derived from an EMBL/GenBank/DDBJ whole genome shotgun (WGS) entry which is preliminary data.</text>
</comment>
<proteinExistence type="predicted"/>
<dbReference type="AlphaFoldDB" id="A0AAD1XUM9"/>
<feature type="region of interest" description="Disordered" evidence="1">
    <location>
        <begin position="54"/>
        <end position="84"/>
    </location>
</feature>
<protein>
    <submittedName>
        <fullName evidence="2">Uncharacterized protein</fullName>
    </submittedName>
</protein>
<accession>A0AAD1XUM9</accession>
<dbReference type="EMBL" id="CAMPGE010020270">
    <property type="protein sequence ID" value="CAI2378535.1"/>
    <property type="molecule type" value="Genomic_DNA"/>
</dbReference>
<feature type="compositionally biased region" description="Basic and acidic residues" evidence="1">
    <location>
        <begin position="69"/>
        <end position="81"/>
    </location>
</feature>
<feature type="region of interest" description="Disordered" evidence="1">
    <location>
        <begin position="1"/>
        <end position="28"/>
    </location>
</feature>
<organism evidence="2 3">
    <name type="scientific">Euplotes crassus</name>
    <dbReference type="NCBI Taxonomy" id="5936"/>
    <lineage>
        <taxon>Eukaryota</taxon>
        <taxon>Sar</taxon>
        <taxon>Alveolata</taxon>
        <taxon>Ciliophora</taxon>
        <taxon>Intramacronucleata</taxon>
        <taxon>Spirotrichea</taxon>
        <taxon>Hypotrichia</taxon>
        <taxon>Euplotida</taxon>
        <taxon>Euplotidae</taxon>
        <taxon>Moneuplotes</taxon>
    </lineage>
</organism>
<evidence type="ECO:0000256" key="1">
    <source>
        <dbReference type="SAM" id="MobiDB-lite"/>
    </source>
</evidence>
<evidence type="ECO:0000313" key="2">
    <source>
        <dbReference type="EMBL" id="CAI2378535.1"/>
    </source>
</evidence>
<sequence length="218" mass="25089">MIRIRTLKRRPRVPLKDEEEKEQKKKQVTKVSRLCAKQRCWRNQENKNMRLKIKKSKKNESLAGDEEEKTCSDSNLHKSESESMLNSTISYSTLKRENSSVGENLDEITQEFLEMELESTLEENPMVDVILNNIFNILNKCLASTNKALFNAALMQIKSASDMYGKSLNKYIPKICTLVNKKHVLYKAQIKELCETLMTNGGEGVSKFIATAYPHFCE</sequence>
<dbReference type="Proteomes" id="UP001295684">
    <property type="component" value="Unassembled WGS sequence"/>
</dbReference>
<feature type="compositionally biased region" description="Basic and acidic residues" evidence="1">
    <location>
        <begin position="14"/>
        <end position="25"/>
    </location>
</feature>
<reference evidence="2" key="1">
    <citation type="submission" date="2023-07" db="EMBL/GenBank/DDBJ databases">
        <authorList>
            <consortium name="AG Swart"/>
            <person name="Singh M."/>
            <person name="Singh A."/>
            <person name="Seah K."/>
            <person name="Emmerich C."/>
        </authorList>
    </citation>
    <scope>NUCLEOTIDE SEQUENCE</scope>
    <source>
        <strain evidence="2">DP1</strain>
    </source>
</reference>
<evidence type="ECO:0000313" key="3">
    <source>
        <dbReference type="Proteomes" id="UP001295684"/>
    </source>
</evidence>
<name>A0AAD1XUM9_EUPCR</name>
<gene>
    <name evidence="2" type="ORF">ECRASSUSDP1_LOCUS19932</name>
</gene>